<dbReference type="CDD" id="cd11655">
    <property type="entry name" value="rap1_myb-like"/>
    <property type="match status" value="1"/>
</dbReference>
<proteinExistence type="predicted"/>
<protein>
    <submittedName>
        <fullName evidence="2">Uncharacterized protein</fullName>
    </submittedName>
</protein>
<keyword evidence="3" id="KW-1185">Reference proteome</keyword>
<reference evidence="2 3" key="1">
    <citation type="journal article" date="2019" name="Nat. Ecol. Evol.">
        <title>Megaphylogeny resolves global patterns of mushroom evolution.</title>
        <authorList>
            <person name="Varga T."/>
            <person name="Krizsan K."/>
            <person name="Foldi C."/>
            <person name="Dima B."/>
            <person name="Sanchez-Garcia M."/>
            <person name="Sanchez-Ramirez S."/>
            <person name="Szollosi G.J."/>
            <person name="Szarkandi J.G."/>
            <person name="Papp V."/>
            <person name="Albert L."/>
            <person name="Andreopoulos W."/>
            <person name="Angelini C."/>
            <person name="Antonin V."/>
            <person name="Barry K.W."/>
            <person name="Bougher N.L."/>
            <person name="Buchanan P."/>
            <person name="Buyck B."/>
            <person name="Bense V."/>
            <person name="Catcheside P."/>
            <person name="Chovatia M."/>
            <person name="Cooper J."/>
            <person name="Damon W."/>
            <person name="Desjardin D."/>
            <person name="Finy P."/>
            <person name="Geml J."/>
            <person name="Haridas S."/>
            <person name="Hughes K."/>
            <person name="Justo A."/>
            <person name="Karasinski D."/>
            <person name="Kautmanova I."/>
            <person name="Kiss B."/>
            <person name="Kocsube S."/>
            <person name="Kotiranta H."/>
            <person name="LaButti K.M."/>
            <person name="Lechner B.E."/>
            <person name="Liimatainen K."/>
            <person name="Lipzen A."/>
            <person name="Lukacs Z."/>
            <person name="Mihaltcheva S."/>
            <person name="Morgado L.N."/>
            <person name="Niskanen T."/>
            <person name="Noordeloos M.E."/>
            <person name="Ohm R.A."/>
            <person name="Ortiz-Santana B."/>
            <person name="Ovrebo C."/>
            <person name="Racz N."/>
            <person name="Riley R."/>
            <person name="Savchenko A."/>
            <person name="Shiryaev A."/>
            <person name="Soop K."/>
            <person name="Spirin V."/>
            <person name="Szebenyi C."/>
            <person name="Tomsovsky M."/>
            <person name="Tulloss R.E."/>
            <person name="Uehling J."/>
            <person name="Grigoriev I.V."/>
            <person name="Vagvolgyi C."/>
            <person name="Papp T."/>
            <person name="Martin F.M."/>
            <person name="Miettinen O."/>
            <person name="Hibbett D.S."/>
            <person name="Nagy L.G."/>
        </authorList>
    </citation>
    <scope>NUCLEOTIDE SEQUENCE [LARGE SCALE GENOMIC DNA]</scope>
    <source>
        <strain evidence="2 3">OMC1185</strain>
    </source>
</reference>
<dbReference type="EMBL" id="ML213503">
    <property type="protein sequence ID" value="TFK56951.1"/>
    <property type="molecule type" value="Genomic_DNA"/>
</dbReference>
<feature type="compositionally biased region" description="Acidic residues" evidence="1">
    <location>
        <begin position="459"/>
        <end position="477"/>
    </location>
</feature>
<dbReference type="OrthoDB" id="3194584at2759"/>
<evidence type="ECO:0000256" key="1">
    <source>
        <dbReference type="SAM" id="MobiDB-lite"/>
    </source>
</evidence>
<evidence type="ECO:0000313" key="2">
    <source>
        <dbReference type="EMBL" id="TFK56951.1"/>
    </source>
</evidence>
<dbReference type="STRING" id="5364.A0A5C3NT84"/>
<feature type="region of interest" description="Disordered" evidence="1">
    <location>
        <begin position="367"/>
        <end position="394"/>
    </location>
</feature>
<feature type="compositionally biased region" description="Basic and acidic residues" evidence="1">
    <location>
        <begin position="596"/>
        <end position="622"/>
    </location>
</feature>
<feature type="region of interest" description="Disordered" evidence="1">
    <location>
        <begin position="580"/>
        <end position="622"/>
    </location>
</feature>
<dbReference type="Gene3D" id="1.10.10.60">
    <property type="entry name" value="Homeodomain-like"/>
    <property type="match status" value="1"/>
</dbReference>
<feature type="compositionally biased region" description="Pro residues" evidence="1">
    <location>
        <begin position="369"/>
        <end position="381"/>
    </location>
</feature>
<feature type="compositionally biased region" description="Low complexity" evidence="1">
    <location>
        <begin position="272"/>
        <end position="300"/>
    </location>
</feature>
<feature type="compositionally biased region" description="Basic residues" evidence="1">
    <location>
        <begin position="580"/>
        <end position="595"/>
    </location>
</feature>
<accession>A0A5C3NT84</accession>
<feature type="region of interest" description="Disordered" evidence="1">
    <location>
        <begin position="39"/>
        <end position="118"/>
    </location>
</feature>
<feature type="region of interest" description="Disordered" evidence="1">
    <location>
        <begin position="455"/>
        <end position="523"/>
    </location>
</feature>
<organism evidence="2 3">
    <name type="scientific">Heliocybe sulcata</name>
    <dbReference type="NCBI Taxonomy" id="5364"/>
    <lineage>
        <taxon>Eukaryota</taxon>
        <taxon>Fungi</taxon>
        <taxon>Dikarya</taxon>
        <taxon>Basidiomycota</taxon>
        <taxon>Agaricomycotina</taxon>
        <taxon>Agaricomycetes</taxon>
        <taxon>Gloeophyllales</taxon>
        <taxon>Gloeophyllaceae</taxon>
        <taxon>Heliocybe</taxon>
    </lineage>
</organism>
<feature type="compositionally biased region" description="Low complexity" evidence="1">
    <location>
        <begin position="326"/>
        <end position="337"/>
    </location>
</feature>
<feature type="compositionally biased region" description="Basic residues" evidence="1">
    <location>
        <begin position="219"/>
        <end position="228"/>
    </location>
</feature>
<gene>
    <name evidence="2" type="ORF">OE88DRAFT_77269</name>
</gene>
<feature type="compositionally biased region" description="Low complexity" evidence="1">
    <location>
        <begin position="69"/>
        <end position="96"/>
    </location>
</feature>
<feature type="region of interest" description="Disordered" evidence="1">
    <location>
        <begin position="210"/>
        <end position="342"/>
    </location>
</feature>
<feature type="compositionally biased region" description="Acidic residues" evidence="1">
    <location>
        <begin position="492"/>
        <end position="509"/>
    </location>
</feature>
<dbReference type="Proteomes" id="UP000305948">
    <property type="component" value="Unassembled WGS sequence"/>
</dbReference>
<dbReference type="AlphaFoldDB" id="A0A5C3NT84"/>
<name>A0A5C3NT84_9AGAM</name>
<evidence type="ECO:0000313" key="3">
    <source>
        <dbReference type="Proteomes" id="UP000305948"/>
    </source>
</evidence>
<sequence>MNPGGDGHMGVNFHQPAQNDAGLNFNPLAALQAGNIFAQPQQNGFPPMMNPFPPGQMQNGGPPNPNWPPQRSQSPMSMQQFTPPLQQSHQPGQQHQAHIHPNGGPHMNGAQGINVNPWLGQSQAPPAMNLASLLPVNNILTDAMRMMVPVGSSPDDEKILIRALLDSPSRQQTYRQALDSLHGVNNHASNLWKDYYLDHKHRIDELIRRHSSPPVPHVPSRHHSHHSQHSNPPLILPHPPAPARNGSLPSPQLRQPFPTPPIAPLRTAPLRPSSSQSDVKPPVKSVKKPTFSPRPSSPKSSARHEASMASRGSSSQPRRSRAKKPASTASSSSVSTVENRSYSYTSTRYVASSANLPNLFPNYADIKVPEPPSRSPSPPRNIVPAPGGKGNRYTAEDKAYFPLKVAWEVKQNPRATKNEILQRIAERAPHHSAQSWRAHWHDNPVADKILATVQADLSSSEEESGDEDADGEDDDEIVGSPSEYEADKSVRDDDDNDNDLDVPTDDDEKEMGAPGESYTDADRRVLARYIASRGDGWSDMTRQEKFGPFVERYPGRSIASWAEYFRRYSADVLRCVRKYHGYHKKRQSPTSAVKRKTSDREDVDDQHTDSKRAKDDGDARDA</sequence>